<comment type="caution">
    <text evidence="1">The sequence shown here is derived from an EMBL/GenBank/DDBJ whole genome shotgun (WGS) entry which is preliminary data.</text>
</comment>
<dbReference type="AlphaFoldDB" id="A0A9P8MVE1"/>
<dbReference type="OrthoDB" id="5403091at2759"/>
<dbReference type="InterPro" id="IPR053204">
    <property type="entry name" value="Oxopyrrolidines_Biosynth-assoc"/>
</dbReference>
<dbReference type="InterPro" id="IPR022085">
    <property type="entry name" value="OpdG"/>
</dbReference>
<accession>A0A9P8MVE1</accession>
<dbReference type="Proteomes" id="UP000824596">
    <property type="component" value="Unassembled WGS sequence"/>
</dbReference>
<dbReference type="PANTHER" id="PTHR38797">
    <property type="entry name" value="NUCLEAR PORE COMPLEX PROTEIN NUP85-RELATED"/>
    <property type="match status" value="1"/>
</dbReference>
<evidence type="ECO:0000313" key="1">
    <source>
        <dbReference type="EMBL" id="KAH0961732.1"/>
    </source>
</evidence>
<sequence>MAAACADGSCAVQPLSRQDKRNEFDRDPANAPEIHKGLRDDLLRIGQHFFDHASPVADMEESLHDAWDELIHAARIIPAESPEHDRLVNLVLEMREFGLLARAEGDAVVSNGQRLWTDVPYLAEEIQDSWTQESRGFAVDERQNLAALTAKLCAVGVCSADMARCALWLFREALETHLPLTGESPGGDATKVSTSLSLAHLLPACLAWLNHGNFKLAKLCASGQNLSTSATHSGQRVSTSPGPLAARAGVPQLEFSVERWLFWRRRLGELYLGGIEQVAEPARKCFEVMVSTGSAMGLEIPGEKKYLERLFEALDKEVVARDMKECVGPEDIRIDPAWADDN</sequence>
<dbReference type="EMBL" id="JAIZPD010000007">
    <property type="protein sequence ID" value="KAH0961732.1"/>
    <property type="molecule type" value="Genomic_DNA"/>
</dbReference>
<proteinExistence type="predicted"/>
<reference evidence="1" key="1">
    <citation type="submission" date="2021-09" db="EMBL/GenBank/DDBJ databases">
        <title>A high-quality genome of the endoparasitic fungus Hirsutella rhossiliensis with a comparison of Hirsutella genomes reveals transposable elements contributing to genome size variation.</title>
        <authorList>
            <person name="Lin R."/>
            <person name="Jiao Y."/>
            <person name="Sun X."/>
            <person name="Ling J."/>
            <person name="Xie B."/>
            <person name="Cheng X."/>
        </authorList>
    </citation>
    <scope>NUCLEOTIDE SEQUENCE</scope>
    <source>
        <strain evidence="1">HR02</strain>
    </source>
</reference>
<dbReference type="Pfam" id="PF12311">
    <property type="entry name" value="DUF3632"/>
    <property type="match status" value="1"/>
</dbReference>
<name>A0A9P8MVE1_9HYPO</name>
<protein>
    <submittedName>
        <fullName evidence="1">Uncharacterized protein</fullName>
    </submittedName>
</protein>
<evidence type="ECO:0000313" key="2">
    <source>
        <dbReference type="Proteomes" id="UP000824596"/>
    </source>
</evidence>
<dbReference type="GeneID" id="68355941"/>
<gene>
    <name evidence="1" type="ORF">HRG_06812</name>
</gene>
<dbReference type="PANTHER" id="PTHR38797:SF4">
    <property type="entry name" value="NUCLEAR PORE COMPLEX PROTEIN NUP85"/>
    <property type="match status" value="1"/>
</dbReference>
<organism evidence="1 2">
    <name type="scientific">Hirsutella rhossiliensis</name>
    <dbReference type="NCBI Taxonomy" id="111463"/>
    <lineage>
        <taxon>Eukaryota</taxon>
        <taxon>Fungi</taxon>
        <taxon>Dikarya</taxon>
        <taxon>Ascomycota</taxon>
        <taxon>Pezizomycotina</taxon>
        <taxon>Sordariomycetes</taxon>
        <taxon>Hypocreomycetidae</taxon>
        <taxon>Hypocreales</taxon>
        <taxon>Ophiocordycipitaceae</taxon>
        <taxon>Hirsutella</taxon>
    </lineage>
</organism>
<keyword evidence="2" id="KW-1185">Reference proteome</keyword>
<dbReference type="RefSeq" id="XP_044719245.1">
    <property type="nucleotide sequence ID" value="XM_044865283.1"/>
</dbReference>